<dbReference type="Proteomes" id="UP001224997">
    <property type="component" value="Unassembled WGS sequence"/>
</dbReference>
<dbReference type="RefSeq" id="WP_305964943.1">
    <property type="nucleotide sequence ID" value="NZ_JAVAMQ010000037.1"/>
</dbReference>
<keyword evidence="2" id="KW-1185">Reference proteome</keyword>
<organism evidence="1 2">
    <name type="scientific">Paracoccus spongiarum</name>
    <dbReference type="NCBI Taxonomy" id="3064387"/>
    <lineage>
        <taxon>Bacteria</taxon>
        <taxon>Pseudomonadati</taxon>
        <taxon>Pseudomonadota</taxon>
        <taxon>Alphaproteobacteria</taxon>
        <taxon>Rhodobacterales</taxon>
        <taxon>Paracoccaceae</taxon>
        <taxon>Paracoccus</taxon>
    </lineage>
</organism>
<evidence type="ECO:0000313" key="1">
    <source>
        <dbReference type="EMBL" id="MDP5309138.1"/>
    </source>
</evidence>
<reference evidence="1 2" key="1">
    <citation type="submission" date="2023-08" db="EMBL/GenBank/DDBJ databases">
        <authorList>
            <person name="Park J.-S."/>
        </authorList>
    </citation>
    <scope>NUCLEOTIDE SEQUENCE [LARGE SCALE GENOMIC DNA]</scope>
    <source>
        <strain evidence="1 2">2205BS29-5</strain>
    </source>
</reference>
<accession>A0ABT9JH77</accession>
<protein>
    <recommendedName>
        <fullName evidence="3">Terminase small subunit</fullName>
    </recommendedName>
</protein>
<name>A0ABT9JH77_9RHOB</name>
<evidence type="ECO:0008006" key="3">
    <source>
        <dbReference type="Google" id="ProtNLM"/>
    </source>
</evidence>
<evidence type="ECO:0000313" key="2">
    <source>
        <dbReference type="Proteomes" id="UP001224997"/>
    </source>
</evidence>
<proteinExistence type="predicted"/>
<dbReference type="EMBL" id="JAVAMQ010000037">
    <property type="protein sequence ID" value="MDP5309138.1"/>
    <property type="molecule type" value="Genomic_DNA"/>
</dbReference>
<sequence length="126" mass="13950">MAVGKTSDDMIRARLEALIRKIEGVGHGATTSFWVGDAASERQSKDDLQSGRTYWVTALKNAKNGIRELDNQNCDFALEYLLEANSLAIDALGLRLSRVRNEEGLKLLAKPAKPRGRPKKNKIAKK</sequence>
<comment type="caution">
    <text evidence="1">The sequence shown here is derived from an EMBL/GenBank/DDBJ whole genome shotgun (WGS) entry which is preliminary data.</text>
</comment>
<gene>
    <name evidence="1" type="ORF">Q5Y72_18860</name>
</gene>